<reference evidence="21" key="1">
    <citation type="journal article" date="2014" name="Int. J. Syst. Evol. Microbiol.">
        <title>Complete genome sequence of Corynebacterium casei LMG S-19264T (=DSM 44701T), isolated from a smear-ripened cheese.</title>
        <authorList>
            <consortium name="US DOE Joint Genome Institute (JGI-PGF)"/>
            <person name="Walter F."/>
            <person name="Albersmeier A."/>
            <person name="Kalinowski J."/>
            <person name="Ruckert C."/>
        </authorList>
    </citation>
    <scope>NUCLEOTIDE SEQUENCE</scope>
    <source>
        <strain evidence="21">CGMCC 1.15322</strain>
    </source>
</reference>
<dbReference type="GO" id="GO:0042773">
    <property type="term" value="P:ATP synthesis coupled electron transport"/>
    <property type="evidence" value="ECO:0007669"/>
    <property type="project" value="TreeGrafter"/>
</dbReference>
<keyword evidence="11 17" id="KW-0408">Iron</keyword>
<keyword evidence="22" id="KW-1185">Reference proteome</keyword>
<dbReference type="InterPro" id="IPR002429">
    <property type="entry name" value="CcO_II-like_C"/>
</dbReference>
<dbReference type="Gene3D" id="2.60.40.420">
    <property type="entry name" value="Cupredoxins - blue copper proteins"/>
    <property type="match status" value="1"/>
</dbReference>
<dbReference type="Proteomes" id="UP000620596">
    <property type="component" value="Unassembled WGS sequence"/>
</dbReference>
<evidence type="ECO:0000256" key="9">
    <source>
        <dbReference type="ARBA" id="ARBA00022982"/>
    </source>
</evidence>
<evidence type="ECO:0000256" key="2">
    <source>
        <dbReference type="ARBA" id="ARBA00004418"/>
    </source>
</evidence>
<dbReference type="GO" id="GO:0020037">
    <property type="term" value="F:heme binding"/>
    <property type="evidence" value="ECO:0007669"/>
    <property type="project" value="InterPro"/>
</dbReference>
<dbReference type="SUPFAM" id="SSF46626">
    <property type="entry name" value="Cytochrome c"/>
    <property type="match status" value="1"/>
</dbReference>
<dbReference type="InterPro" id="IPR008972">
    <property type="entry name" value="Cupredoxin"/>
</dbReference>
<dbReference type="PANTHER" id="PTHR22888:SF9">
    <property type="entry name" value="CYTOCHROME C OXIDASE SUBUNIT 2"/>
    <property type="match status" value="1"/>
</dbReference>
<evidence type="ECO:0000256" key="11">
    <source>
        <dbReference type="ARBA" id="ARBA00023004"/>
    </source>
</evidence>
<dbReference type="InterPro" id="IPR001505">
    <property type="entry name" value="Copper_CuA"/>
</dbReference>
<dbReference type="InterPro" id="IPR036909">
    <property type="entry name" value="Cyt_c-like_dom_sf"/>
</dbReference>
<comment type="similarity">
    <text evidence="3">Belongs to the cytochrome c oxidase subunit 2 family.</text>
</comment>
<comment type="subcellular location">
    <subcellularLocation>
        <location evidence="1">Membrane</location>
        <topology evidence="1">Multi-pass membrane protein</topology>
    </subcellularLocation>
    <subcellularLocation>
        <location evidence="2">Periplasm</location>
    </subcellularLocation>
</comment>
<evidence type="ECO:0000256" key="13">
    <source>
        <dbReference type="ARBA" id="ARBA00023136"/>
    </source>
</evidence>
<evidence type="ECO:0000313" key="22">
    <source>
        <dbReference type="Proteomes" id="UP000620596"/>
    </source>
</evidence>
<evidence type="ECO:0000256" key="6">
    <source>
        <dbReference type="ARBA" id="ARBA00022660"/>
    </source>
</evidence>
<dbReference type="GO" id="GO:0005507">
    <property type="term" value="F:copper ion binding"/>
    <property type="evidence" value="ECO:0007669"/>
    <property type="project" value="InterPro"/>
</dbReference>
<evidence type="ECO:0000256" key="5">
    <source>
        <dbReference type="ARBA" id="ARBA00022617"/>
    </source>
</evidence>
<name>A0A916SIY2_9BURK</name>
<keyword evidence="5 17" id="KW-0349">Heme</keyword>
<dbReference type="InterPro" id="IPR014222">
    <property type="entry name" value="Cyt_c_oxidase_su2"/>
</dbReference>
<evidence type="ECO:0000256" key="10">
    <source>
        <dbReference type="ARBA" id="ARBA00022989"/>
    </source>
</evidence>
<dbReference type="PROSITE" id="PS50857">
    <property type="entry name" value="COX2_CUA"/>
    <property type="match status" value="1"/>
</dbReference>
<dbReference type="RefSeq" id="WP_188708797.1">
    <property type="nucleotide sequence ID" value="NZ_BMIG01000008.1"/>
</dbReference>
<accession>A0A916SIY2</accession>
<feature type="domain" description="Cytochrome c" evidence="20">
    <location>
        <begin position="223"/>
        <end position="315"/>
    </location>
</feature>
<comment type="catalytic activity">
    <reaction evidence="16">
        <text>4 Fe(II)-[cytochrome c] + O2 + 8 H(+)(in) = 4 Fe(III)-[cytochrome c] + 2 H2O + 4 H(+)(out)</text>
        <dbReference type="Rhea" id="RHEA:11436"/>
        <dbReference type="Rhea" id="RHEA-COMP:10350"/>
        <dbReference type="Rhea" id="RHEA-COMP:14399"/>
        <dbReference type="ChEBI" id="CHEBI:15377"/>
        <dbReference type="ChEBI" id="CHEBI:15378"/>
        <dbReference type="ChEBI" id="CHEBI:15379"/>
        <dbReference type="ChEBI" id="CHEBI:29033"/>
        <dbReference type="ChEBI" id="CHEBI:29034"/>
        <dbReference type="EC" id="7.1.1.9"/>
    </reaction>
</comment>
<dbReference type="Pfam" id="PF00116">
    <property type="entry name" value="COX2"/>
    <property type="match status" value="1"/>
</dbReference>
<protein>
    <recommendedName>
        <fullName evidence="15">Cytochrome aa3 subunit 2</fullName>
    </recommendedName>
</protein>
<evidence type="ECO:0000256" key="4">
    <source>
        <dbReference type="ARBA" id="ARBA00022448"/>
    </source>
</evidence>
<feature type="domain" description="Cytochrome oxidase subunit II copper A binding" evidence="19">
    <location>
        <begin position="96"/>
        <end position="212"/>
    </location>
</feature>
<dbReference type="Pfam" id="PF00034">
    <property type="entry name" value="Cytochrom_C"/>
    <property type="match status" value="1"/>
</dbReference>
<keyword evidence="9" id="KW-0249">Electron transport</keyword>
<evidence type="ECO:0000259" key="20">
    <source>
        <dbReference type="PROSITE" id="PS51007"/>
    </source>
</evidence>
<evidence type="ECO:0000256" key="7">
    <source>
        <dbReference type="ARBA" id="ARBA00022692"/>
    </source>
</evidence>
<evidence type="ECO:0000256" key="14">
    <source>
        <dbReference type="ARBA" id="ARBA00024688"/>
    </source>
</evidence>
<evidence type="ECO:0000256" key="18">
    <source>
        <dbReference type="SAM" id="Phobius"/>
    </source>
</evidence>
<evidence type="ECO:0000313" key="21">
    <source>
        <dbReference type="EMBL" id="GGB02582.1"/>
    </source>
</evidence>
<keyword evidence="8 17" id="KW-0479">Metal-binding</keyword>
<dbReference type="InterPro" id="IPR009056">
    <property type="entry name" value="Cyt_c-like_dom"/>
</dbReference>
<comment type="function">
    <text evidence="14">Subunits I and II form the functional core of the enzyme complex. Electrons originating in cytochrome c are transferred via heme a and Cu(A) to the binuclear center formed by heme a3 and Cu(B).</text>
</comment>
<evidence type="ECO:0000256" key="1">
    <source>
        <dbReference type="ARBA" id="ARBA00004141"/>
    </source>
</evidence>
<dbReference type="EMBL" id="BMIG01000008">
    <property type="protein sequence ID" value="GGB02582.1"/>
    <property type="molecule type" value="Genomic_DNA"/>
</dbReference>
<organism evidence="21 22">
    <name type="scientific">Polaromonas eurypsychrophila</name>
    <dbReference type="NCBI Taxonomy" id="1614635"/>
    <lineage>
        <taxon>Bacteria</taxon>
        <taxon>Pseudomonadati</taxon>
        <taxon>Pseudomonadota</taxon>
        <taxon>Betaproteobacteria</taxon>
        <taxon>Burkholderiales</taxon>
        <taxon>Comamonadaceae</taxon>
        <taxon>Polaromonas</taxon>
    </lineage>
</organism>
<dbReference type="InterPro" id="IPR045187">
    <property type="entry name" value="CcO_II"/>
</dbReference>
<dbReference type="NCBIfam" id="TIGR02866">
    <property type="entry name" value="CoxB"/>
    <property type="match status" value="1"/>
</dbReference>
<proteinExistence type="inferred from homology"/>
<evidence type="ECO:0000256" key="8">
    <source>
        <dbReference type="ARBA" id="ARBA00022723"/>
    </source>
</evidence>
<keyword evidence="12" id="KW-0186">Copper</keyword>
<evidence type="ECO:0000256" key="15">
    <source>
        <dbReference type="ARBA" id="ARBA00031399"/>
    </source>
</evidence>
<evidence type="ECO:0000256" key="12">
    <source>
        <dbReference type="ARBA" id="ARBA00023008"/>
    </source>
</evidence>
<dbReference type="GO" id="GO:0016020">
    <property type="term" value="C:membrane"/>
    <property type="evidence" value="ECO:0007669"/>
    <property type="project" value="UniProtKB-SubCell"/>
</dbReference>
<dbReference type="AlphaFoldDB" id="A0A916SIY2"/>
<feature type="transmembrane region" description="Helical" evidence="18">
    <location>
        <begin position="62"/>
        <end position="85"/>
    </location>
</feature>
<dbReference type="GO" id="GO:0042597">
    <property type="term" value="C:periplasmic space"/>
    <property type="evidence" value="ECO:0007669"/>
    <property type="project" value="UniProtKB-SubCell"/>
</dbReference>
<evidence type="ECO:0000259" key="19">
    <source>
        <dbReference type="PROSITE" id="PS50857"/>
    </source>
</evidence>
<dbReference type="PROSITE" id="PS51007">
    <property type="entry name" value="CYTC"/>
    <property type="match status" value="1"/>
</dbReference>
<keyword evidence="13 18" id="KW-0472">Membrane</keyword>
<dbReference type="GO" id="GO:0004129">
    <property type="term" value="F:cytochrome-c oxidase activity"/>
    <property type="evidence" value="ECO:0007669"/>
    <property type="project" value="UniProtKB-EC"/>
</dbReference>
<reference evidence="21" key="2">
    <citation type="submission" date="2020-09" db="EMBL/GenBank/DDBJ databases">
        <authorList>
            <person name="Sun Q."/>
            <person name="Zhou Y."/>
        </authorList>
    </citation>
    <scope>NUCLEOTIDE SEQUENCE</scope>
    <source>
        <strain evidence="21">CGMCC 1.15322</strain>
    </source>
</reference>
<feature type="transmembrane region" description="Helical" evidence="18">
    <location>
        <begin position="28"/>
        <end position="50"/>
    </location>
</feature>
<keyword evidence="10 18" id="KW-1133">Transmembrane helix</keyword>
<dbReference type="PROSITE" id="PS00078">
    <property type="entry name" value="COX2"/>
    <property type="match status" value="1"/>
</dbReference>
<evidence type="ECO:0000256" key="17">
    <source>
        <dbReference type="PROSITE-ProRule" id="PRU00433"/>
    </source>
</evidence>
<keyword evidence="4" id="KW-0813">Transport</keyword>
<dbReference type="GO" id="GO:0016491">
    <property type="term" value="F:oxidoreductase activity"/>
    <property type="evidence" value="ECO:0007669"/>
    <property type="project" value="InterPro"/>
</dbReference>
<evidence type="ECO:0000256" key="3">
    <source>
        <dbReference type="ARBA" id="ARBA00007866"/>
    </source>
</evidence>
<keyword evidence="7 18" id="KW-0812">Transmembrane</keyword>
<dbReference type="SUPFAM" id="SSF49503">
    <property type="entry name" value="Cupredoxins"/>
    <property type="match status" value="1"/>
</dbReference>
<dbReference type="InterPro" id="IPR034236">
    <property type="entry name" value="CuRO_CcO_Caa3_II"/>
</dbReference>
<sequence>MSSVLPPHIQSVLAPAGEAAARITSLSWLLIIGATLIFVFVMTLLVVALRGRERARPVSSRLWIIGGGVVFPLAVLSALLTWTLARTPGWLERPPPGALVVGITAHMWWWEVRYRDPASGQEVTLANELHLPSGRPVWLGLSSPDVIHSFWVPALGGKMDMVPGRVNHLMVQVDQAGKWRGQCAEYCGEQHARMAIHVVAHAPADFDAWLAAQALPAAVPIGALVERGRAVFLAQRCNACHTVRGVAEEGKLGPDLTHVGSRLYLGAGTLLNQSGAMAHWVAHTQELKPGARMPSSADMDTGTLQALAAYLEHLK</sequence>
<evidence type="ECO:0000256" key="16">
    <source>
        <dbReference type="ARBA" id="ARBA00047816"/>
    </source>
</evidence>
<comment type="caution">
    <text evidence="21">The sequence shown here is derived from an EMBL/GenBank/DDBJ whole genome shotgun (WGS) entry which is preliminary data.</text>
</comment>
<dbReference type="PANTHER" id="PTHR22888">
    <property type="entry name" value="CYTOCHROME C OXIDASE, SUBUNIT II"/>
    <property type="match status" value="1"/>
</dbReference>
<gene>
    <name evidence="21" type="ORF">GCM10011496_24490</name>
</gene>
<keyword evidence="6" id="KW-0679">Respiratory chain</keyword>
<dbReference type="CDD" id="cd04213">
    <property type="entry name" value="CuRO_CcO_Caa3_II"/>
    <property type="match status" value="1"/>
</dbReference>